<dbReference type="GO" id="GO:0019310">
    <property type="term" value="P:inositol catabolic process"/>
    <property type="evidence" value="ECO:0007669"/>
    <property type="project" value="InterPro"/>
</dbReference>
<dbReference type="InterPro" id="IPR014710">
    <property type="entry name" value="RmlC-like_jellyroll"/>
</dbReference>
<dbReference type="InterPro" id="IPR024203">
    <property type="entry name" value="Deoxy-glucuronate_isom_IolB"/>
</dbReference>
<evidence type="ECO:0000313" key="4">
    <source>
        <dbReference type="Proteomes" id="UP000238650"/>
    </source>
</evidence>
<dbReference type="NCBIfam" id="TIGR04378">
    <property type="entry name" value="myo_inos_iolB"/>
    <property type="match status" value="1"/>
</dbReference>
<organism evidence="3 4">
    <name type="scientific">Leucobacter massiliensis</name>
    <dbReference type="NCBI Taxonomy" id="1686285"/>
    <lineage>
        <taxon>Bacteria</taxon>
        <taxon>Bacillati</taxon>
        <taxon>Actinomycetota</taxon>
        <taxon>Actinomycetes</taxon>
        <taxon>Micrococcales</taxon>
        <taxon>Microbacteriaceae</taxon>
        <taxon>Leucobacter</taxon>
    </lineage>
</organism>
<dbReference type="Gene3D" id="2.60.120.10">
    <property type="entry name" value="Jelly Rolls"/>
    <property type="match status" value="2"/>
</dbReference>
<dbReference type="RefSeq" id="WP_105805568.1">
    <property type="nucleotide sequence ID" value="NZ_MWZD01000017.1"/>
</dbReference>
<keyword evidence="1 3" id="KW-0413">Isomerase</keyword>
<protein>
    <submittedName>
        <fullName evidence="3">5-deoxy-glucuronate isomerase</fullName>
    </submittedName>
</protein>
<dbReference type="PANTHER" id="PTHR39193">
    <property type="entry name" value="5-DEOXY-GLUCURONATE ISOMERASE"/>
    <property type="match status" value="1"/>
</dbReference>
<dbReference type="OrthoDB" id="9799936at2"/>
<gene>
    <name evidence="3" type="ORF">B4915_09660</name>
</gene>
<feature type="region of interest" description="Disordered" evidence="2">
    <location>
        <begin position="305"/>
        <end position="335"/>
    </location>
</feature>
<evidence type="ECO:0000256" key="1">
    <source>
        <dbReference type="ARBA" id="ARBA00023235"/>
    </source>
</evidence>
<sequence length="335" mass="36302">MTQQSEGWFHRRGELAEDGWETVVDERIPGWEHTGLRVGRLAQGSSLALGEPGVERLIVPLSGSFSVAHREAGPSRAEAGSRAGGESVTRLSGRSSVFDGPTDVLYLSAASTGTVTALSPGESRFLVATSPVPLDRPELLRPSRRIPAEEVPVELRGAGASSRQVHNFGRKESLDAARFIVVEVITPAENWSSYPPHKHDEHRPGHESELEEIYYFELAPAKDAPAGVSAEHAFGMFSTYSSPAGQIEIDVQVRTGDVALVPYGYHGPAVAAPGYDMYYLNVMAGPDPERSWLISDDPAHGWVRDTWDGQELDPRLPFTPQAGAADPETNTENAR</sequence>
<name>A0A2S9QNE1_9MICO</name>
<comment type="caution">
    <text evidence="3">The sequence shown here is derived from an EMBL/GenBank/DDBJ whole genome shotgun (WGS) entry which is preliminary data.</text>
</comment>
<dbReference type="AlphaFoldDB" id="A0A2S9QNE1"/>
<keyword evidence="4" id="KW-1185">Reference proteome</keyword>
<proteinExistence type="predicted"/>
<dbReference type="SUPFAM" id="SSF51182">
    <property type="entry name" value="RmlC-like cupins"/>
    <property type="match status" value="1"/>
</dbReference>
<evidence type="ECO:0000256" key="2">
    <source>
        <dbReference type="SAM" id="MobiDB-lite"/>
    </source>
</evidence>
<dbReference type="PANTHER" id="PTHR39193:SF1">
    <property type="entry name" value="5-DEOXY-GLUCURONATE ISOMERASE"/>
    <property type="match status" value="1"/>
</dbReference>
<dbReference type="EMBL" id="MWZD01000017">
    <property type="protein sequence ID" value="PRI11113.1"/>
    <property type="molecule type" value="Genomic_DNA"/>
</dbReference>
<dbReference type="InterPro" id="IPR011051">
    <property type="entry name" value="RmlC_Cupin_sf"/>
</dbReference>
<dbReference type="GO" id="GO:0008880">
    <property type="term" value="F:glucuronate isomerase activity"/>
    <property type="evidence" value="ECO:0007669"/>
    <property type="project" value="InterPro"/>
</dbReference>
<dbReference type="Proteomes" id="UP000238650">
    <property type="component" value="Unassembled WGS sequence"/>
</dbReference>
<accession>A0A2S9QNE1</accession>
<feature type="region of interest" description="Disordered" evidence="2">
    <location>
        <begin position="70"/>
        <end position="94"/>
    </location>
</feature>
<evidence type="ECO:0000313" key="3">
    <source>
        <dbReference type="EMBL" id="PRI11113.1"/>
    </source>
</evidence>
<dbReference type="Pfam" id="PF04962">
    <property type="entry name" value="KduI"/>
    <property type="match status" value="1"/>
</dbReference>
<reference evidence="3 4" key="1">
    <citation type="journal article" date="2017" name="New Microbes New Infect">
        <title>Genome sequence of 'Leucobacter massiliensis' sp. nov. isolated from human pharynx after travel to the 2014 Hajj.</title>
        <authorList>
            <person name="Leangapichart T."/>
            <person name="Gautret P."/>
            <person name="Nguyen T.T."/>
            <person name="Armstrong N."/>
            <person name="Rolain J.M."/>
        </authorList>
    </citation>
    <scope>NUCLEOTIDE SEQUENCE [LARGE SCALE GENOMIC DNA]</scope>
    <source>
        <strain evidence="3 4">122RC15</strain>
    </source>
</reference>
<dbReference type="InterPro" id="IPR021120">
    <property type="entry name" value="KduI/IolB_isomerase"/>
</dbReference>